<evidence type="ECO:0000313" key="3">
    <source>
        <dbReference type="Proteomes" id="UP000004116"/>
    </source>
</evidence>
<evidence type="ECO:0000256" key="1">
    <source>
        <dbReference type="SAM" id="MobiDB-lite"/>
    </source>
</evidence>
<comment type="caution">
    <text evidence="2">The sequence shown here is derived from an EMBL/GenBank/DDBJ whole genome shotgun (WGS) entry which is preliminary data.</text>
</comment>
<protein>
    <submittedName>
        <fullName evidence="2">Uncharacterized protein</fullName>
    </submittedName>
</protein>
<accession>G2H246</accession>
<gene>
    <name evidence="2" type="ORF">Rin_00021430</name>
</gene>
<feature type="region of interest" description="Disordered" evidence="1">
    <location>
        <begin position="1"/>
        <end position="38"/>
    </location>
</feature>
<feature type="non-terminal residue" evidence="2">
    <location>
        <position position="1"/>
    </location>
</feature>
<dbReference type="AlphaFoldDB" id="G2H246"/>
<name>G2H246_9ENTR</name>
<keyword evidence="3" id="KW-1185">Reference proteome</keyword>
<feature type="compositionally biased region" description="Polar residues" evidence="1">
    <location>
        <begin position="1"/>
        <end position="13"/>
    </location>
</feature>
<dbReference type="Proteomes" id="UP000004116">
    <property type="component" value="Unassembled WGS sequence"/>
</dbReference>
<sequence>QIQRIDSQSSSGYGSEPDSLSDVPSLPSPDSLIPDSTINCINKSESDLSDDMQKYDSLIDQCRKLSEDIDRNKRKLSVHIAEKDEYKNYLENSLNEYLTEQCVKLVKDIDRKK</sequence>
<feature type="compositionally biased region" description="Low complexity" evidence="1">
    <location>
        <begin position="15"/>
        <end position="36"/>
    </location>
</feature>
<evidence type="ECO:0000313" key="2">
    <source>
        <dbReference type="EMBL" id="EGY27930.1"/>
    </source>
</evidence>
<organism evidence="2 3">
    <name type="scientific">Candidatus Regiella insecticola 5.15</name>
    <dbReference type="NCBI Taxonomy" id="1005043"/>
    <lineage>
        <taxon>Bacteria</taxon>
        <taxon>Pseudomonadati</taxon>
        <taxon>Pseudomonadota</taxon>
        <taxon>Gammaproteobacteria</taxon>
        <taxon>Enterobacterales</taxon>
        <taxon>Enterobacteriaceae</taxon>
        <taxon>aphid secondary symbionts</taxon>
        <taxon>Candidatus Regiella</taxon>
    </lineage>
</organism>
<dbReference type="RefSeq" id="WP_006707772.1">
    <property type="nucleotide sequence ID" value="NZ_AGCA01000509.1"/>
</dbReference>
<dbReference type="EMBL" id="AGCA01000509">
    <property type="protein sequence ID" value="EGY27930.1"/>
    <property type="molecule type" value="Genomic_DNA"/>
</dbReference>
<reference evidence="2 3" key="1">
    <citation type="journal article" date="2012" name="Genome Res.">
        <title>Genomic basis of endosymbiont-conferred protection against an insect parasitoid.</title>
        <authorList>
            <person name="Hansen A.K."/>
            <person name="Vorburger C."/>
            <person name="Moran N.A."/>
        </authorList>
    </citation>
    <scope>NUCLEOTIDE SEQUENCE [LARGE SCALE GENOMIC DNA]</scope>
    <source>
        <strain evidence="3">R5.15</strain>
    </source>
</reference>
<proteinExistence type="predicted"/>